<keyword evidence="2" id="KW-1185">Reference proteome</keyword>
<protein>
    <submittedName>
        <fullName evidence="1">Uncharacterized protein</fullName>
    </submittedName>
</protein>
<name>A0A8T0GV34_CERPU</name>
<organism evidence="1 2">
    <name type="scientific">Ceratodon purpureus</name>
    <name type="common">Fire moss</name>
    <name type="synonym">Dicranum purpureum</name>
    <dbReference type="NCBI Taxonomy" id="3225"/>
    <lineage>
        <taxon>Eukaryota</taxon>
        <taxon>Viridiplantae</taxon>
        <taxon>Streptophyta</taxon>
        <taxon>Embryophyta</taxon>
        <taxon>Bryophyta</taxon>
        <taxon>Bryophytina</taxon>
        <taxon>Bryopsida</taxon>
        <taxon>Dicranidae</taxon>
        <taxon>Pseudoditrichales</taxon>
        <taxon>Ditrichaceae</taxon>
        <taxon>Ceratodon</taxon>
    </lineage>
</organism>
<proteinExistence type="predicted"/>
<dbReference type="AlphaFoldDB" id="A0A8T0GV34"/>
<comment type="caution">
    <text evidence="1">The sequence shown here is derived from an EMBL/GenBank/DDBJ whole genome shotgun (WGS) entry which is preliminary data.</text>
</comment>
<evidence type="ECO:0000313" key="1">
    <source>
        <dbReference type="EMBL" id="KAG0562427.1"/>
    </source>
</evidence>
<reference evidence="1" key="1">
    <citation type="submission" date="2020-06" db="EMBL/GenBank/DDBJ databases">
        <title>WGS assembly of Ceratodon purpureus strain R40.</title>
        <authorList>
            <person name="Carey S.B."/>
            <person name="Jenkins J."/>
            <person name="Shu S."/>
            <person name="Lovell J.T."/>
            <person name="Sreedasyam A."/>
            <person name="Maumus F."/>
            <person name="Tiley G.P."/>
            <person name="Fernandez-Pozo N."/>
            <person name="Barry K."/>
            <person name="Chen C."/>
            <person name="Wang M."/>
            <person name="Lipzen A."/>
            <person name="Daum C."/>
            <person name="Saski C.A."/>
            <person name="Payton A.C."/>
            <person name="Mcbreen J.C."/>
            <person name="Conrad R.E."/>
            <person name="Kollar L.M."/>
            <person name="Olsson S."/>
            <person name="Huttunen S."/>
            <person name="Landis J.B."/>
            <person name="Wickett N.J."/>
            <person name="Johnson M.G."/>
            <person name="Rensing S.A."/>
            <person name="Grimwood J."/>
            <person name="Schmutz J."/>
            <person name="Mcdaniel S.F."/>
        </authorList>
    </citation>
    <scope>NUCLEOTIDE SEQUENCE</scope>
    <source>
        <strain evidence="1">R40</strain>
    </source>
</reference>
<accession>A0A8T0GV34</accession>
<evidence type="ECO:0000313" key="2">
    <source>
        <dbReference type="Proteomes" id="UP000822688"/>
    </source>
</evidence>
<gene>
    <name evidence="1" type="ORF">KC19_9G145100</name>
</gene>
<dbReference type="EMBL" id="CM026430">
    <property type="protein sequence ID" value="KAG0562427.1"/>
    <property type="molecule type" value="Genomic_DNA"/>
</dbReference>
<sequence>MEELNGSRAGWVSIAVGTTYLTFTEQGHHQIRIYHGATTHPAKRENQKLESNLQQSIQNRASPGEICALRGQSLVSRILTLYGPAKLCKSFPYLARLEYEVIDPILHSWNMSGLDTRHLRRWQVCSGMKKGVRKIESNPDGQITETATSTT</sequence>
<dbReference type="Proteomes" id="UP000822688">
    <property type="component" value="Chromosome 9"/>
</dbReference>